<dbReference type="SMART" id="SM00579">
    <property type="entry name" value="FBD"/>
    <property type="match status" value="1"/>
</dbReference>
<dbReference type="Proteomes" id="UP000323000">
    <property type="component" value="Chromosome 6"/>
</dbReference>
<dbReference type="EMBL" id="VAHF01000006">
    <property type="protein sequence ID" value="TXG59259.1"/>
    <property type="molecule type" value="Genomic_DNA"/>
</dbReference>
<protein>
    <recommendedName>
        <fullName evidence="1">FBD domain-containing protein</fullName>
    </recommendedName>
</protein>
<dbReference type="SUPFAM" id="SSF52047">
    <property type="entry name" value="RNI-like"/>
    <property type="match status" value="1"/>
</dbReference>
<dbReference type="OrthoDB" id="612216at2759"/>
<evidence type="ECO:0000313" key="2">
    <source>
        <dbReference type="EMBL" id="TXG59259.1"/>
    </source>
</evidence>
<accession>A0A5C7HR13</accession>
<dbReference type="Gene3D" id="3.80.10.10">
    <property type="entry name" value="Ribonuclease Inhibitor"/>
    <property type="match status" value="1"/>
</dbReference>
<evidence type="ECO:0000313" key="3">
    <source>
        <dbReference type="Proteomes" id="UP000323000"/>
    </source>
</evidence>
<dbReference type="AlphaFoldDB" id="A0A5C7HR13"/>
<dbReference type="InterPro" id="IPR050232">
    <property type="entry name" value="FBL13/AtMIF1-like"/>
</dbReference>
<evidence type="ECO:0000259" key="1">
    <source>
        <dbReference type="SMART" id="SM00579"/>
    </source>
</evidence>
<reference evidence="3" key="1">
    <citation type="journal article" date="2019" name="Gigascience">
        <title>De novo genome assembly of the endangered Acer yangbiense, a plant species with extremely small populations endemic to Yunnan Province, China.</title>
        <authorList>
            <person name="Yang J."/>
            <person name="Wariss H.M."/>
            <person name="Tao L."/>
            <person name="Zhang R."/>
            <person name="Yun Q."/>
            <person name="Hollingsworth P."/>
            <person name="Dao Z."/>
            <person name="Luo G."/>
            <person name="Guo H."/>
            <person name="Ma Y."/>
            <person name="Sun W."/>
        </authorList>
    </citation>
    <scope>NUCLEOTIDE SEQUENCE [LARGE SCALE GENOMIC DNA]</scope>
    <source>
        <strain evidence="3">cv. Malutang</strain>
    </source>
</reference>
<dbReference type="PANTHER" id="PTHR31900">
    <property type="entry name" value="F-BOX/RNI SUPERFAMILY PROTEIN-RELATED"/>
    <property type="match status" value="1"/>
</dbReference>
<gene>
    <name evidence="2" type="ORF">EZV62_013832</name>
</gene>
<sequence length="378" mass="43668">MVHRLKFITDKMSMVVLFSCEVSHVSQWLCFAVERNVRKLIIRVDAFDIARLPQSIFTCNTLVELRMLSDFVFDIPDSTTCFPSLKLLQIAFQKPDYDLLQKLFRSCPVLEVLSISVSVNLVGDENVWMFDIMMPTLKRLTIRLYLNLGYLEGVYKHKFVVTASNLKYLVIEDDLLLNFVVNGRPLLNEVSLDVRLVKSYFILDGFEVSHDEANRVMKLLRGVNYTKILSLTSNTTNSLNLGFDDNMPTFPNLIRLETCIDARFGWKLLPHFLNSSSNLEILILKMVYNQEYSPEEFIQFESESVPSCLRLHLKMIEIRNMEGYKDELEVISYMLKNSEVLEEFSVDVAAKDAASKEDLQRQILMYPRGSVACEIKCL</sequence>
<keyword evidence="3" id="KW-1185">Reference proteome</keyword>
<comment type="caution">
    <text evidence="2">The sequence shown here is derived from an EMBL/GenBank/DDBJ whole genome shotgun (WGS) entry which is preliminary data.</text>
</comment>
<feature type="domain" description="FBD" evidence="1">
    <location>
        <begin position="307"/>
        <end position="378"/>
    </location>
</feature>
<dbReference type="Pfam" id="PF24758">
    <property type="entry name" value="LRR_At5g56370"/>
    <property type="match status" value="1"/>
</dbReference>
<name>A0A5C7HR13_9ROSI</name>
<organism evidence="2 3">
    <name type="scientific">Acer yangbiense</name>
    <dbReference type="NCBI Taxonomy" id="1000413"/>
    <lineage>
        <taxon>Eukaryota</taxon>
        <taxon>Viridiplantae</taxon>
        <taxon>Streptophyta</taxon>
        <taxon>Embryophyta</taxon>
        <taxon>Tracheophyta</taxon>
        <taxon>Spermatophyta</taxon>
        <taxon>Magnoliopsida</taxon>
        <taxon>eudicotyledons</taxon>
        <taxon>Gunneridae</taxon>
        <taxon>Pentapetalae</taxon>
        <taxon>rosids</taxon>
        <taxon>malvids</taxon>
        <taxon>Sapindales</taxon>
        <taxon>Sapindaceae</taxon>
        <taxon>Hippocastanoideae</taxon>
        <taxon>Acereae</taxon>
        <taxon>Acer</taxon>
    </lineage>
</organism>
<dbReference type="InterPro" id="IPR055411">
    <property type="entry name" value="LRR_FXL15/At3g58940/PEG3-like"/>
</dbReference>
<proteinExistence type="predicted"/>
<dbReference type="InterPro" id="IPR006566">
    <property type="entry name" value="FBD"/>
</dbReference>
<dbReference type="InterPro" id="IPR032675">
    <property type="entry name" value="LRR_dom_sf"/>
</dbReference>
<dbReference type="Pfam" id="PF08387">
    <property type="entry name" value="FBD"/>
    <property type="match status" value="1"/>
</dbReference>
<dbReference type="PANTHER" id="PTHR31900:SF34">
    <property type="entry name" value="EMB|CAB62440.1-RELATED"/>
    <property type="match status" value="1"/>
</dbReference>